<dbReference type="AlphaFoldDB" id="A3MST8"/>
<proteinExistence type="predicted"/>
<dbReference type="Proteomes" id="UP000001431">
    <property type="component" value="Chromosome"/>
</dbReference>
<dbReference type="KEGG" id="pcl:Pcal_0268"/>
<evidence type="ECO:0000313" key="1">
    <source>
        <dbReference type="EMBL" id="ABO07705.1"/>
    </source>
</evidence>
<organism evidence="1 2">
    <name type="scientific">Pyrobaculum calidifontis (strain DSM 21063 / JCM 11548 / VA1)</name>
    <dbReference type="NCBI Taxonomy" id="410359"/>
    <lineage>
        <taxon>Archaea</taxon>
        <taxon>Thermoproteota</taxon>
        <taxon>Thermoprotei</taxon>
        <taxon>Thermoproteales</taxon>
        <taxon>Thermoproteaceae</taxon>
        <taxon>Pyrobaculum</taxon>
    </lineage>
</organism>
<dbReference type="HOGENOM" id="CLU_1567221_0_0_2"/>
<sequence length="170" mass="19038">MQKLDVDCEKQNACELGNDMEPEDRECGLNKGRLLQILELLEQRLAELKISTNTVVYLCRCDKPQKEPALPPCGRRYIGESFDLFLLIRDKRGRKACIWIECRVGENVASIVSRLVQKFNRYRTLGNGASEACCGRGAHASVLLTVATNTSELKKKLKDNGLNEVLVVGI</sequence>
<dbReference type="EMBL" id="CP000561">
    <property type="protein sequence ID" value="ABO07705.1"/>
    <property type="molecule type" value="Genomic_DNA"/>
</dbReference>
<protein>
    <submittedName>
        <fullName evidence="1">Uncharacterized protein</fullName>
    </submittedName>
</protein>
<keyword evidence="2" id="KW-1185">Reference proteome</keyword>
<evidence type="ECO:0000313" key="2">
    <source>
        <dbReference type="Proteomes" id="UP000001431"/>
    </source>
</evidence>
<reference evidence="1" key="1">
    <citation type="submission" date="2007-02" db="EMBL/GenBank/DDBJ databases">
        <title>Complete sequence of Pyrobaculum calidifontis JCM 11548.</title>
        <authorList>
            <consortium name="US DOE Joint Genome Institute"/>
            <person name="Copeland A."/>
            <person name="Lucas S."/>
            <person name="Lapidus A."/>
            <person name="Barry K."/>
            <person name="Glavina del Rio T."/>
            <person name="Dalin E."/>
            <person name="Tice H."/>
            <person name="Pitluck S."/>
            <person name="Chain P."/>
            <person name="Malfatti S."/>
            <person name="Shin M."/>
            <person name="Vergez L."/>
            <person name="Schmutz J."/>
            <person name="Larimer F."/>
            <person name="Land M."/>
            <person name="Hauser L."/>
            <person name="Kyrpides N."/>
            <person name="Mikhailova N."/>
            <person name="Cozen A.E."/>
            <person name="Fitz-Gibbon S.T."/>
            <person name="House C.H."/>
            <person name="Saltikov C."/>
            <person name="Lowe T.M."/>
            <person name="Richardson P."/>
        </authorList>
    </citation>
    <scope>NUCLEOTIDE SEQUENCE [LARGE SCALE GENOMIC DNA]</scope>
    <source>
        <strain evidence="1">JCM 11548</strain>
    </source>
</reference>
<name>A3MST8_PYRCJ</name>
<dbReference type="STRING" id="410359.Pcal_0268"/>
<accession>A3MST8</accession>
<gene>
    <name evidence="1" type="ordered locus">Pcal_0268</name>
</gene>